<dbReference type="Gene3D" id="3.90.1720.10">
    <property type="entry name" value="endopeptidase domain like (from Nostoc punctiforme)"/>
    <property type="match status" value="1"/>
</dbReference>
<dbReference type="OrthoDB" id="5177647at2"/>
<evidence type="ECO:0000256" key="2">
    <source>
        <dbReference type="ARBA" id="ARBA00022670"/>
    </source>
</evidence>
<dbReference type="GO" id="GO:0008234">
    <property type="term" value="F:cysteine-type peptidase activity"/>
    <property type="evidence" value="ECO:0007669"/>
    <property type="project" value="UniProtKB-KW"/>
</dbReference>
<comment type="caution">
    <text evidence="8">The sequence shown here is derived from an EMBL/GenBank/DDBJ whole genome shotgun (WGS) entry which is preliminary data.</text>
</comment>
<accession>A0A4Q7IWU9</accession>
<keyword evidence="4" id="KW-0788">Thiol protease</keyword>
<sequence length="350" mass="36720">MKSHPVRRVVSGALAASAVIAAVGMSQAPAIASPIPAPQQPADGTSDELARYRELSAQAERLNEEYLNAKEDLTAKQGEVDKATGDLENAKRAETVAQGEIEKHRVEADKFGKASFTSGAQMNKMSALLSGSSAEDFLDRSSALDVLATERNRVLQNYSGAVRQATAARTQAAEAQTRATAARDAAQQLATNLETQKNALDEQIRQIEAAGGNLSAADRAKQNDTGADVGPIKAPGAAAQTAVDAAMGKRGRPYSWGATGPNSFDCSGLTGWAYKQAGISLPRTSRAQSVYGQSVPRSALQPGDLVFFNQPVSHVGIYIGNGMMVHAPTTGDVVKVSPLQKNFSGARRVA</sequence>
<reference evidence="8 9" key="1">
    <citation type="submission" date="2019-02" db="EMBL/GenBank/DDBJ databases">
        <title>Draft genome sequence of Amycolatopsis sp. 8-3EHSu isolated from roots of Suaeda maritima.</title>
        <authorList>
            <person name="Duangmal K."/>
            <person name="Chantavorakit T."/>
        </authorList>
    </citation>
    <scope>NUCLEOTIDE SEQUENCE [LARGE SCALE GENOMIC DNA]</scope>
    <source>
        <strain evidence="8 9">8-3EHSu</strain>
    </source>
</reference>
<dbReference type="AlphaFoldDB" id="A0A4Q7IWU9"/>
<feature type="coiled-coil region" evidence="5">
    <location>
        <begin position="183"/>
        <end position="210"/>
    </location>
</feature>
<dbReference type="PROSITE" id="PS51935">
    <property type="entry name" value="NLPC_P60"/>
    <property type="match status" value="1"/>
</dbReference>
<evidence type="ECO:0000313" key="9">
    <source>
        <dbReference type="Proteomes" id="UP000292003"/>
    </source>
</evidence>
<proteinExistence type="inferred from homology"/>
<keyword evidence="3" id="KW-0378">Hydrolase</keyword>
<dbReference type="Proteomes" id="UP000292003">
    <property type="component" value="Unassembled WGS sequence"/>
</dbReference>
<evidence type="ECO:0000256" key="4">
    <source>
        <dbReference type="ARBA" id="ARBA00022807"/>
    </source>
</evidence>
<dbReference type="InterPro" id="IPR000064">
    <property type="entry name" value="NLP_P60_dom"/>
</dbReference>
<dbReference type="PANTHER" id="PTHR47359:SF3">
    <property type="entry name" value="NLP_P60 DOMAIN-CONTAINING PROTEIN-RELATED"/>
    <property type="match status" value="1"/>
</dbReference>
<protein>
    <submittedName>
        <fullName evidence="8">NlpC/P60 family protein</fullName>
    </submittedName>
</protein>
<evidence type="ECO:0000256" key="6">
    <source>
        <dbReference type="SAM" id="SignalP"/>
    </source>
</evidence>
<comment type="similarity">
    <text evidence="1">Belongs to the peptidase C40 family.</text>
</comment>
<evidence type="ECO:0000256" key="1">
    <source>
        <dbReference type="ARBA" id="ARBA00007074"/>
    </source>
</evidence>
<dbReference type="InterPro" id="IPR038765">
    <property type="entry name" value="Papain-like_cys_pep_sf"/>
</dbReference>
<keyword evidence="5" id="KW-0175">Coiled coil</keyword>
<evidence type="ECO:0000313" key="8">
    <source>
        <dbReference type="EMBL" id="RZQ59400.1"/>
    </source>
</evidence>
<gene>
    <name evidence="8" type="ORF">EWH70_34370</name>
</gene>
<dbReference type="GO" id="GO:0006508">
    <property type="term" value="P:proteolysis"/>
    <property type="evidence" value="ECO:0007669"/>
    <property type="project" value="UniProtKB-KW"/>
</dbReference>
<feature type="chain" id="PRO_5038950716" evidence="6">
    <location>
        <begin position="22"/>
        <end position="350"/>
    </location>
</feature>
<evidence type="ECO:0000256" key="5">
    <source>
        <dbReference type="SAM" id="Coils"/>
    </source>
</evidence>
<dbReference type="InterPro" id="IPR051794">
    <property type="entry name" value="PG_Endopeptidase_C40"/>
</dbReference>
<dbReference type="PANTHER" id="PTHR47359">
    <property type="entry name" value="PEPTIDOGLYCAN DL-ENDOPEPTIDASE CWLO"/>
    <property type="match status" value="1"/>
</dbReference>
<keyword evidence="6" id="KW-0732">Signal</keyword>
<name>A0A4Q7IWU9_9PSEU</name>
<evidence type="ECO:0000259" key="7">
    <source>
        <dbReference type="PROSITE" id="PS51935"/>
    </source>
</evidence>
<dbReference type="SUPFAM" id="SSF54001">
    <property type="entry name" value="Cysteine proteinases"/>
    <property type="match status" value="1"/>
</dbReference>
<feature type="coiled-coil region" evidence="5">
    <location>
        <begin position="45"/>
        <end position="93"/>
    </location>
</feature>
<evidence type="ECO:0000256" key="3">
    <source>
        <dbReference type="ARBA" id="ARBA00022801"/>
    </source>
</evidence>
<feature type="domain" description="NlpC/P60" evidence="7">
    <location>
        <begin position="236"/>
        <end position="350"/>
    </location>
</feature>
<dbReference type="EMBL" id="SFCC01000025">
    <property type="protein sequence ID" value="RZQ59400.1"/>
    <property type="molecule type" value="Genomic_DNA"/>
</dbReference>
<dbReference type="Pfam" id="PF00877">
    <property type="entry name" value="NLPC_P60"/>
    <property type="match status" value="1"/>
</dbReference>
<dbReference type="RefSeq" id="WP_130479777.1">
    <property type="nucleotide sequence ID" value="NZ_SFCC01000025.1"/>
</dbReference>
<keyword evidence="2" id="KW-0645">Protease</keyword>
<feature type="signal peptide" evidence="6">
    <location>
        <begin position="1"/>
        <end position="21"/>
    </location>
</feature>
<organism evidence="8 9">
    <name type="scientific">Amycolatopsis suaedae</name>
    <dbReference type="NCBI Taxonomy" id="2510978"/>
    <lineage>
        <taxon>Bacteria</taxon>
        <taxon>Bacillati</taxon>
        <taxon>Actinomycetota</taxon>
        <taxon>Actinomycetes</taxon>
        <taxon>Pseudonocardiales</taxon>
        <taxon>Pseudonocardiaceae</taxon>
        <taxon>Amycolatopsis</taxon>
    </lineage>
</organism>
<keyword evidence="9" id="KW-1185">Reference proteome</keyword>